<sequence length="68" mass="7738">MLSHLFQRKILHLINFSNMAVCENNQVTSFDTKSASVLLTDIIFVMISLLIQFCQTNGLERSPCYLSV</sequence>
<dbReference type="AlphaFoldDB" id="A0A8J8NE89"/>
<name>A0A8J8NE89_HALGN</name>
<keyword evidence="2" id="KW-1185">Reference proteome</keyword>
<accession>A0A8J8NE89</accession>
<evidence type="ECO:0000313" key="1">
    <source>
        <dbReference type="EMBL" id="TNV73064.1"/>
    </source>
</evidence>
<proteinExistence type="predicted"/>
<gene>
    <name evidence="1" type="ORF">FGO68_gene4095</name>
</gene>
<dbReference type="Proteomes" id="UP000785679">
    <property type="component" value="Unassembled WGS sequence"/>
</dbReference>
<organism evidence="1 2">
    <name type="scientific">Halteria grandinella</name>
    <dbReference type="NCBI Taxonomy" id="5974"/>
    <lineage>
        <taxon>Eukaryota</taxon>
        <taxon>Sar</taxon>
        <taxon>Alveolata</taxon>
        <taxon>Ciliophora</taxon>
        <taxon>Intramacronucleata</taxon>
        <taxon>Spirotrichea</taxon>
        <taxon>Stichotrichia</taxon>
        <taxon>Sporadotrichida</taxon>
        <taxon>Halteriidae</taxon>
        <taxon>Halteria</taxon>
    </lineage>
</organism>
<evidence type="ECO:0000313" key="2">
    <source>
        <dbReference type="Proteomes" id="UP000785679"/>
    </source>
</evidence>
<dbReference type="EMBL" id="RRYP01019997">
    <property type="protein sequence ID" value="TNV73064.1"/>
    <property type="molecule type" value="Genomic_DNA"/>
</dbReference>
<protein>
    <submittedName>
        <fullName evidence="1">Uncharacterized protein</fullName>
    </submittedName>
</protein>
<reference evidence="1" key="1">
    <citation type="submission" date="2019-06" db="EMBL/GenBank/DDBJ databases">
        <authorList>
            <person name="Zheng W."/>
        </authorList>
    </citation>
    <scope>NUCLEOTIDE SEQUENCE</scope>
    <source>
        <strain evidence="1">QDHG01</strain>
    </source>
</reference>
<comment type="caution">
    <text evidence="1">The sequence shown here is derived from an EMBL/GenBank/DDBJ whole genome shotgun (WGS) entry which is preliminary data.</text>
</comment>